<evidence type="ECO:0000313" key="2">
    <source>
        <dbReference type="Proteomes" id="UP000233425"/>
    </source>
</evidence>
<reference evidence="1" key="1">
    <citation type="journal article" date="2018" name="Environ. Microbiol.">
        <title>Sporulation capability and amylosome conservation among diverse human colonic and rumen isolates of the keystone starch-degrader Ruminococcus bromii.</title>
        <authorList>
            <person name="Mukhopadhya I."/>
            <person name="Morais S."/>
            <person name="Laverde-Gomez J."/>
            <person name="Sheridan P.O."/>
            <person name="Walker A.W."/>
            <person name="Kelly W."/>
            <person name="Klieve A.V."/>
            <person name="Ouwerkerk D."/>
            <person name="Duncan S.H."/>
            <person name="Louis P."/>
            <person name="Koropatkin N."/>
            <person name="Cockburn D."/>
            <person name="Kibler R."/>
            <person name="Cooper P.J."/>
            <person name="Sandoval C."/>
            <person name="Crost E."/>
            <person name="Juge N."/>
            <person name="Bayer E.A."/>
            <person name="Flint H.J."/>
        </authorList>
    </citation>
    <scope>NUCLEOTIDE SEQUENCE [LARGE SCALE GENOMIC DNA]</scope>
    <source>
        <strain evidence="1">ATCC 27255</strain>
    </source>
</reference>
<protein>
    <submittedName>
        <fullName evidence="1">Phage terminase, large subunit, PBSX family</fullName>
    </submittedName>
</protein>
<dbReference type="Gene3D" id="3.30.420.280">
    <property type="match status" value="1"/>
</dbReference>
<keyword evidence="2" id="KW-1185">Reference proteome</keyword>
<dbReference type="InterPro" id="IPR027417">
    <property type="entry name" value="P-loop_NTPase"/>
</dbReference>
<evidence type="ECO:0000313" key="1">
    <source>
        <dbReference type="EMBL" id="PKD31760.1"/>
    </source>
</evidence>
<dbReference type="AlphaFoldDB" id="A0A2N0UXP1"/>
<comment type="caution">
    <text evidence="1">The sequence shown here is derived from an EMBL/GenBank/DDBJ whole genome shotgun (WGS) entry which is preliminary data.</text>
</comment>
<accession>A0A2N0UXP1</accession>
<dbReference type="Pfam" id="PF03237">
    <property type="entry name" value="Terminase_6N"/>
    <property type="match status" value="1"/>
</dbReference>
<dbReference type="Gene3D" id="3.40.50.300">
    <property type="entry name" value="P-loop containing nucleotide triphosphate hydrolases"/>
    <property type="match status" value="1"/>
</dbReference>
<sequence length="453" mass="51903">MSSFPLSQKYIDFINTTNVSAEFLEGTTASGKTTVGAGVKFMRMVSQSPKKLHAIAAKTTGKAEETIIQQDNGILDLHRNAVYCGNGDKDYKLPHIKFEGKIIYILGYSSRDKWEMVLGAQFGCVYIDEINTADIEFIREMSTRNDYMLATLNPDDPSLPVYKEFVNRSRPFKKYENDVPSEITAELTEEPVPNWRYWFFSFADNLSLTPEQIEKKKNSAPKCTKLYKNKILGLRGRATGLVFPNFERARHIKSKEWAGKFLNCNRKSEHFVQFTAGLDTAYSQKSPDTIAMTFYGITNHGKCVQLDERVYNNAEMQTPIAPSDTVKNFIDFLDRNRDEWGFARTAFIDSADQATITEFQKYKRQHGCVYDFANAWKKTKIIDRINLVLGWLATDCYFVLEHCKNTIAEFEIYSWREDKDNTPEDGHDHCINSGQYAWLPFKNIIGSEINGAD</sequence>
<dbReference type="RefSeq" id="WP_101028754.1">
    <property type="nucleotide sequence ID" value="NZ_CABMMZ010000038.1"/>
</dbReference>
<dbReference type="EMBL" id="NNSR01000038">
    <property type="protein sequence ID" value="PKD31760.1"/>
    <property type="molecule type" value="Genomic_DNA"/>
</dbReference>
<gene>
    <name evidence="1" type="ORF">RBATCC27255_00674</name>
</gene>
<organism evidence="1 2">
    <name type="scientific">Ruminococcus bromii</name>
    <dbReference type="NCBI Taxonomy" id="40518"/>
    <lineage>
        <taxon>Bacteria</taxon>
        <taxon>Bacillati</taxon>
        <taxon>Bacillota</taxon>
        <taxon>Clostridia</taxon>
        <taxon>Eubacteriales</taxon>
        <taxon>Oscillospiraceae</taxon>
        <taxon>Ruminococcus</taxon>
    </lineage>
</organism>
<proteinExistence type="predicted"/>
<name>A0A2N0UXP1_9FIRM</name>
<dbReference type="Proteomes" id="UP000233425">
    <property type="component" value="Unassembled WGS sequence"/>
</dbReference>